<dbReference type="EMBL" id="LJIJ01000935">
    <property type="protein sequence ID" value="ODM93672.1"/>
    <property type="molecule type" value="Genomic_DNA"/>
</dbReference>
<dbReference type="Proteomes" id="UP000094527">
    <property type="component" value="Unassembled WGS sequence"/>
</dbReference>
<evidence type="ECO:0000256" key="3">
    <source>
        <dbReference type="SAM" id="MobiDB-lite"/>
    </source>
</evidence>
<evidence type="ECO:0000256" key="1">
    <source>
        <dbReference type="ARBA" id="ARBA00022679"/>
    </source>
</evidence>
<keyword evidence="2" id="KW-0833">Ubl conjugation pathway</keyword>
<dbReference type="STRING" id="48709.A0A1D2ML92"/>
<dbReference type="PANTHER" id="PTHR46116">
    <property type="entry name" value="(E3-INDEPENDENT) E2 UBIQUITIN-CONJUGATING ENZYME"/>
    <property type="match status" value="1"/>
</dbReference>
<organism evidence="5 6">
    <name type="scientific">Orchesella cincta</name>
    <name type="common">Springtail</name>
    <name type="synonym">Podura cincta</name>
    <dbReference type="NCBI Taxonomy" id="48709"/>
    <lineage>
        <taxon>Eukaryota</taxon>
        <taxon>Metazoa</taxon>
        <taxon>Ecdysozoa</taxon>
        <taxon>Arthropoda</taxon>
        <taxon>Hexapoda</taxon>
        <taxon>Collembola</taxon>
        <taxon>Entomobryomorpha</taxon>
        <taxon>Entomobryoidea</taxon>
        <taxon>Orchesellidae</taxon>
        <taxon>Orchesellinae</taxon>
        <taxon>Orchesella</taxon>
    </lineage>
</organism>
<feature type="domain" description="UBC core" evidence="4">
    <location>
        <begin position="621"/>
        <end position="774"/>
    </location>
</feature>
<evidence type="ECO:0000313" key="6">
    <source>
        <dbReference type="Proteomes" id="UP000094527"/>
    </source>
</evidence>
<keyword evidence="1" id="KW-0808">Transferase</keyword>
<dbReference type="InterPro" id="IPR000608">
    <property type="entry name" value="UBC"/>
</dbReference>
<comment type="caution">
    <text evidence="5">The sequence shown here is derived from an EMBL/GenBank/DDBJ whole genome shotgun (WGS) entry which is preliminary data.</text>
</comment>
<accession>A0A1D2ML92</accession>
<keyword evidence="6" id="KW-1185">Reference proteome</keyword>
<dbReference type="GO" id="GO:0061631">
    <property type="term" value="F:ubiquitin conjugating enzyme activity"/>
    <property type="evidence" value="ECO:0007669"/>
    <property type="project" value="TreeGrafter"/>
</dbReference>
<dbReference type="GO" id="GO:0016874">
    <property type="term" value="F:ligase activity"/>
    <property type="evidence" value="ECO:0007669"/>
    <property type="project" value="UniProtKB-KW"/>
</dbReference>
<dbReference type="Pfam" id="PF00179">
    <property type="entry name" value="UQ_con"/>
    <property type="match status" value="1"/>
</dbReference>
<dbReference type="AlphaFoldDB" id="A0A1D2ML92"/>
<name>A0A1D2ML92_ORCCI</name>
<evidence type="ECO:0000256" key="2">
    <source>
        <dbReference type="ARBA" id="ARBA00022786"/>
    </source>
</evidence>
<reference evidence="5 6" key="1">
    <citation type="journal article" date="2016" name="Genome Biol. Evol.">
        <title>Gene Family Evolution Reflects Adaptation to Soil Environmental Stressors in the Genome of the Collembolan Orchesella cincta.</title>
        <authorList>
            <person name="Faddeeva-Vakhrusheva A."/>
            <person name="Derks M.F."/>
            <person name="Anvar S.Y."/>
            <person name="Agamennone V."/>
            <person name="Suring W."/>
            <person name="Smit S."/>
            <person name="van Straalen N.M."/>
            <person name="Roelofs D."/>
        </authorList>
    </citation>
    <scope>NUCLEOTIDE SEQUENCE [LARGE SCALE GENOMIC DNA]</scope>
    <source>
        <tissue evidence="5">Mixed pool</tissue>
    </source>
</reference>
<dbReference type="SUPFAM" id="SSF54495">
    <property type="entry name" value="UBC-like"/>
    <property type="match status" value="1"/>
</dbReference>
<gene>
    <name evidence="5" type="ORF">Ocin01_13008</name>
</gene>
<dbReference type="OrthoDB" id="47801at2759"/>
<protein>
    <submittedName>
        <fullName evidence="5">E2/E3 hybrid ubiquitin-protein ligase UBE2O</fullName>
    </submittedName>
</protein>
<dbReference type="PANTHER" id="PTHR46116:SF15">
    <property type="entry name" value="(E3-INDEPENDENT) E2 UBIQUITIN-CONJUGATING ENZYME"/>
    <property type="match status" value="1"/>
</dbReference>
<dbReference type="PROSITE" id="PS50127">
    <property type="entry name" value="UBC_2"/>
    <property type="match status" value="1"/>
</dbReference>
<keyword evidence="5" id="KW-0436">Ligase</keyword>
<feature type="compositionally biased region" description="Low complexity" evidence="3">
    <location>
        <begin position="10"/>
        <end position="40"/>
    </location>
</feature>
<dbReference type="Gene3D" id="3.10.110.10">
    <property type="entry name" value="Ubiquitin Conjugating Enzyme"/>
    <property type="match status" value="1"/>
</dbReference>
<evidence type="ECO:0000313" key="5">
    <source>
        <dbReference type="EMBL" id="ODM93672.1"/>
    </source>
</evidence>
<evidence type="ECO:0000259" key="4">
    <source>
        <dbReference type="PROSITE" id="PS50127"/>
    </source>
</evidence>
<proteinExistence type="predicted"/>
<feature type="region of interest" description="Disordered" evidence="3">
    <location>
        <begin position="1"/>
        <end position="52"/>
    </location>
</feature>
<sequence>MSVKSDDDTSLSGGSSFRSAASSRGSQLSNRSSSSFQNNNVHSSTSLDNHDQDKCSRHCLSLSPCFCIRSFYEDDEVCRKNAHGNLEFGIVSRYENTSDLKVFWTLDNEIEEQDLDYNNPQKHDNLRLIDRKLEPGDTVHCGRKRGEVLDVSWLCYLRILDNGMGLLDIPCERLEPLLPYYPGQRIEMNGWIGTIQSISTEANLMFPGGKTAIVDCQGLPKDQQPYPGSRVKYSFDELNEAGLDHIDGETLPQIFNEDPVEAFVLFLNISAVGVAWNGRITGYPNSPAAPSMPNNYLSRSQLKKHVKILGMQRDVDWDSNPEVVDRLYNYTVRPTDTLITDSRTGIENHMVAKYFNNSEHDQSTKSLEALQRDELVGNVSYIVRVLRFGRVLRVKWARSGKVERIRASRITSKHSFQQPFRQLVQRKISLCPYTQDEYGVTLTRDTNDTVSVQWLGKDSLDSSSFRMIAQTSESTYDLEPHFVYGSIKPKEIVYRSAHCRLPDPLFTVGWVRQITLQGQIIVVSLQTKQEHSVFPTEIDTTGMKINSDVSEHKIGRPSVDMIRLHGLSILRMADQYFTMNVNKLMDWTCAVPQSQHFKLVTKAPTTHAFYQNQFAARADGHWFRAVRNDQITLNTQANETLGTVWIKGFGDRLDLFSVLMAAPVGTPYEGGLYTFDVQLPYEYPIAPPSVYLTTVLSPSSKIRPGIHSLELVDAVPPHSLVESLMTLQAKLFSSSSESLELPSSAASLHRREFSLNEKQESRTNAQILIDTLDLMFRMAMDPPKLWSEEVIRHFHMTFPRSKSRLTDLIELREDPYSKPSSEWAIPHYPLLPLSDGFVDAVINRIKRFEQLLQRKS</sequence>
<dbReference type="InterPro" id="IPR016135">
    <property type="entry name" value="UBQ-conjugating_enzyme/RWD"/>
</dbReference>